<organism evidence="1 2">
    <name type="scientific">Pisolithus microcarpus 441</name>
    <dbReference type="NCBI Taxonomy" id="765257"/>
    <lineage>
        <taxon>Eukaryota</taxon>
        <taxon>Fungi</taxon>
        <taxon>Dikarya</taxon>
        <taxon>Basidiomycota</taxon>
        <taxon>Agaricomycotina</taxon>
        <taxon>Agaricomycetes</taxon>
        <taxon>Agaricomycetidae</taxon>
        <taxon>Boletales</taxon>
        <taxon>Sclerodermatineae</taxon>
        <taxon>Pisolithaceae</taxon>
        <taxon>Pisolithus</taxon>
    </lineage>
</organism>
<gene>
    <name evidence="1" type="ORF">PISMIDRAFT_684068</name>
</gene>
<protein>
    <submittedName>
        <fullName evidence="1">Uncharacterized protein</fullName>
    </submittedName>
</protein>
<keyword evidence="2" id="KW-1185">Reference proteome</keyword>
<name>A0A0C9Z8A3_9AGAM</name>
<reference evidence="1 2" key="1">
    <citation type="submission" date="2014-04" db="EMBL/GenBank/DDBJ databases">
        <authorList>
            <consortium name="DOE Joint Genome Institute"/>
            <person name="Kuo A."/>
            <person name="Kohler A."/>
            <person name="Costa M.D."/>
            <person name="Nagy L.G."/>
            <person name="Floudas D."/>
            <person name="Copeland A."/>
            <person name="Barry K.W."/>
            <person name="Cichocki N."/>
            <person name="Veneault-Fourrey C."/>
            <person name="LaButti K."/>
            <person name="Lindquist E.A."/>
            <person name="Lipzen A."/>
            <person name="Lundell T."/>
            <person name="Morin E."/>
            <person name="Murat C."/>
            <person name="Sun H."/>
            <person name="Tunlid A."/>
            <person name="Henrissat B."/>
            <person name="Grigoriev I.V."/>
            <person name="Hibbett D.S."/>
            <person name="Martin F."/>
            <person name="Nordberg H.P."/>
            <person name="Cantor M.N."/>
            <person name="Hua S.X."/>
        </authorList>
    </citation>
    <scope>NUCLEOTIDE SEQUENCE [LARGE SCALE GENOMIC DNA]</scope>
    <source>
        <strain evidence="1 2">441</strain>
    </source>
</reference>
<dbReference type="EMBL" id="KN833801">
    <property type="protein sequence ID" value="KIK18617.1"/>
    <property type="molecule type" value="Genomic_DNA"/>
</dbReference>
<sequence>MIKVGNTTTPNVGYKNKPRVKEHSCWTPMVCHYLGSDGRPCLERITCATAPEHLESHGVKSISRMASVVCRWEGCLEACLRHNFVRHVREKHLAHTRGPATRNSHEDSRQHSFFHEEADDAGSRNDSRVNERSEPQLCQYQDPDGRPCLQYITPATVSAHFANCHGVKAMSRGQLIACRWDGCGNKRVLRHSFVRHIREKHLGHARGSALRKSEKAGG</sequence>
<evidence type="ECO:0000313" key="2">
    <source>
        <dbReference type="Proteomes" id="UP000054018"/>
    </source>
</evidence>
<accession>A0A0C9Z8A3</accession>
<reference evidence="2" key="2">
    <citation type="submission" date="2015-01" db="EMBL/GenBank/DDBJ databases">
        <title>Evolutionary Origins and Diversification of the Mycorrhizal Mutualists.</title>
        <authorList>
            <consortium name="DOE Joint Genome Institute"/>
            <consortium name="Mycorrhizal Genomics Consortium"/>
            <person name="Kohler A."/>
            <person name="Kuo A."/>
            <person name="Nagy L.G."/>
            <person name="Floudas D."/>
            <person name="Copeland A."/>
            <person name="Barry K.W."/>
            <person name="Cichocki N."/>
            <person name="Veneault-Fourrey C."/>
            <person name="LaButti K."/>
            <person name="Lindquist E.A."/>
            <person name="Lipzen A."/>
            <person name="Lundell T."/>
            <person name="Morin E."/>
            <person name="Murat C."/>
            <person name="Riley R."/>
            <person name="Ohm R."/>
            <person name="Sun H."/>
            <person name="Tunlid A."/>
            <person name="Henrissat B."/>
            <person name="Grigoriev I.V."/>
            <person name="Hibbett D.S."/>
            <person name="Martin F."/>
        </authorList>
    </citation>
    <scope>NUCLEOTIDE SEQUENCE [LARGE SCALE GENOMIC DNA]</scope>
    <source>
        <strain evidence="2">441</strain>
    </source>
</reference>
<proteinExistence type="predicted"/>
<dbReference type="Proteomes" id="UP000054018">
    <property type="component" value="Unassembled WGS sequence"/>
</dbReference>
<dbReference type="AlphaFoldDB" id="A0A0C9Z8A3"/>
<dbReference type="OrthoDB" id="2692749at2759"/>
<dbReference type="HOGENOM" id="CLU_1111753_0_0_1"/>
<evidence type="ECO:0000313" key="1">
    <source>
        <dbReference type="EMBL" id="KIK18617.1"/>
    </source>
</evidence>